<dbReference type="GO" id="GO:0005524">
    <property type="term" value="F:ATP binding"/>
    <property type="evidence" value="ECO:0007669"/>
    <property type="project" value="UniProtKB-KW"/>
</dbReference>
<dbReference type="EMBL" id="KB206469">
    <property type="protein sequence ID" value="ELP91476.1"/>
    <property type="molecule type" value="Genomic_DNA"/>
</dbReference>
<keyword evidence="1" id="KW-0234">DNA repair</keyword>
<evidence type="ECO:0000313" key="3">
    <source>
        <dbReference type="EMBL" id="ELP91476.1"/>
    </source>
</evidence>
<dbReference type="Gene3D" id="3.40.50.300">
    <property type="entry name" value="P-loop containing nucleotide triphosphate hydrolases"/>
    <property type="match status" value="1"/>
</dbReference>
<keyword evidence="1" id="KW-0227">DNA damage</keyword>
<evidence type="ECO:0000259" key="2">
    <source>
        <dbReference type="Pfam" id="PF05970"/>
    </source>
</evidence>
<dbReference type="OMA" id="MEVECEL"/>
<dbReference type="VEuPathDB" id="AmoebaDB:EIN_143760"/>
<comment type="catalytic activity">
    <reaction evidence="1">
        <text>ATP + H2O = ADP + phosphate + H(+)</text>
        <dbReference type="Rhea" id="RHEA:13065"/>
        <dbReference type="ChEBI" id="CHEBI:15377"/>
        <dbReference type="ChEBI" id="CHEBI:15378"/>
        <dbReference type="ChEBI" id="CHEBI:30616"/>
        <dbReference type="ChEBI" id="CHEBI:43474"/>
        <dbReference type="ChEBI" id="CHEBI:456216"/>
        <dbReference type="EC" id="5.6.2.3"/>
    </reaction>
</comment>
<dbReference type="Proteomes" id="UP000014680">
    <property type="component" value="Unassembled WGS sequence"/>
</dbReference>
<dbReference type="GO" id="GO:0000723">
    <property type="term" value="P:telomere maintenance"/>
    <property type="evidence" value="ECO:0007669"/>
    <property type="project" value="InterPro"/>
</dbReference>
<evidence type="ECO:0000256" key="1">
    <source>
        <dbReference type="RuleBase" id="RU363044"/>
    </source>
</evidence>
<sequence length="250" mass="28191">MLKENGFSLGDFGITYAHMEVECELPDADIGPSPNEIKRRIESLNPQQRAAFNKISFALEFEESPNRCFFIDGPGGSGKTYLYNTIIDWAIENGKFVKIYALSGIASTLLKGGRTLHSSFKLPLNFNINSKCNVDENSKEGRMFRNVDLILIDEISMVPKRMLQCIDTFLRNVGNKKLPFGGKVVIVGGDFRQTLPVVPHGSKNDIVKTCVKMAPVWRRFEKLELRENMRSVGQKEFNHWLLEVGNGNSD</sequence>
<dbReference type="GO" id="GO:0006310">
    <property type="term" value="P:DNA recombination"/>
    <property type="evidence" value="ECO:0007669"/>
    <property type="project" value="UniProtKB-KW"/>
</dbReference>
<keyword evidence="4" id="KW-1185">Reference proteome</keyword>
<dbReference type="PANTHER" id="PTHR10492:SF57">
    <property type="entry name" value="ATP-DEPENDENT DNA HELICASE"/>
    <property type="match status" value="1"/>
</dbReference>
<dbReference type="InterPro" id="IPR010285">
    <property type="entry name" value="DNA_helicase_pif1-like_DEAD"/>
</dbReference>
<dbReference type="SUPFAM" id="SSF52540">
    <property type="entry name" value="P-loop containing nucleoside triphosphate hydrolases"/>
    <property type="match status" value="1"/>
</dbReference>
<keyword evidence="1" id="KW-0547">Nucleotide-binding</keyword>
<dbReference type="RefSeq" id="XP_004258247.1">
    <property type="nucleotide sequence ID" value="XM_004258199.1"/>
</dbReference>
<dbReference type="GO" id="GO:0006281">
    <property type="term" value="P:DNA repair"/>
    <property type="evidence" value="ECO:0007669"/>
    <property type="project" value="UniProtKB-KW"/>
</dbReference>
<comment type="similarity">
    <text evidence="1">Belongs to the helicase family.</text>
</comment>
<accession>A0A0A1UF88</accession>
<dbReference type="OrthoDB" id="272985at2759"/>
<dbReference type="AlphaFoldDB" id="A0A0A1UF88"/>
<keyword evidence="1" id="KW-0378">Hydrolase</keyword>
<dbReference type="EC" id="5.6.2.3" evidence="1"/>
<evidence type="ECO:0000313" key="4">
    <source>
        <dbReference type="Proteomes" id="UP000014680"/>
    </source>
</evidence>
<organism evidence="3 4">
    <name type="scientific">Entamoeba invadens IP1</name>
    <dbReference type="NCBI Taxonomy" id="370355"/>
    <lineage>
        <taxon>Eukaryota</taxon>
        <taxon>Amoebozoa</taxon>
        <taxon>Evosea</taxon>
        <taxon>Archamoebae</taxon>
        <taxon>Mastigamoebida</taxon>
        <taxon>Entamoebidae</taxon>
        <taxon>Entamoeba</taxon>
    </lineage>
</organism>
<keyword evidence="1" id="KW-0347">Helicase</keyword>
<comment type="cofactor">
    <cofactor evidence="1">
        <name>Mg(2+)</name>
        <dbReference type="ChEBI" id="CHEBI:18420"/>
    </cofactor>
</comment>
<dbReference type="KEGG" id="eiv:EIN_143760"/>
<proteinExistence type="inferred from homology"/>
<dbReference type="InterPro" id="IPR027417">
    <property type="entry name" value="P-loop_NTPase"/>
</dbReference>
<dbReference type="GO" id="GO:0043139">
    <property type="term" value="F:5'-3' DNA helicase activity"/>
    <property type="evidence" value="ECO:0007669"/>
    <property type="project" value="UniProtKB-EC"/>
</dbReference>
<gene>
    <name evidence="3" type="ORF">EIN_143760</name>
</gene>
<keyword evidence="1" id="KW-0233">DNA recombination</keyword>
<dbReference type="PANTHER" id="PTHR10492">
    <property type="match status" value="1"/>
</dbReference>
<dbReference type="GeneID" id="14890455"/>
<protein>
    <recommendedName>
        <fullName evidence="1">ATP-dependent DNA helicase</fullName>
        <ecNumber evidence="1">5.6.2.3</ecNumber>
    </recommendedName>
</protein>
<feature type="domain" description="DNA helicase Pif1-like DEAD-box helicase" evidence="2">
    <location>
        <begin position="44"/>
        <end position="248"/>
    </location>
</feature>
<dbReference type="GO" id="GO:0016887">
    <property type="term" value="F:ATP hydrolysis activity"/>
    <property type="evidence" value="ECO:0007669"/>
    <property type="project" value="RHEA"/>
</dbReference>
<name>A0A0A1UF88_ENTIV</name>
<dbReference type="Pfam" id="PF05970">
    <property type="entry name" value="PIF1"/>
    <property type="match status" value="1"/>
</dbReference>
<reference evidence="3 4" key="1">
    <citation type="submission" date="2012-10" db="EMBL/GenBank/DDBJ databases">
        <authorList>
            <person name="Zafar N."/>
            <person name="Inman J."/>
            <person name="Hall N."/>
            <person name="Lorenzi H."/>
            <person name="Caler E."/>
        </authorList>
    </citation>
    <scope>NUCLEOTIDE SEQUENCE [LARGE SCALE GENOMIC DNA]</scope>
    <source>
        <strain evidence="3 4">IP1</strain>
    </source>
</reference>
<keyword evidence="1" id="KW-0067">ATP-binding</keyword>